<reference evidence="2 3" key="1">
    <citation type="submission" date="2017-08" db="EMBL/GenBank/DDBJ databases">
        <title>Complete Genome Sequence of Streptomyces formicae KY5, the formicamycin producer.</title>
        <authorList>
            <person name="Holmes N.A."/>
            <person name="Devine R."/>
            <person name="Qin Z."/>
            <person name="Seipke R.F."/>
            <person name="Wilkinson B."/>
            <person name="Hutchings M.I."/>
        </authorList>
    </citation>
    <scope>NUCLEOTIDE SEQUENCE [LARGE SCALE GENOMIC DNA]</scope>
    <source>
        <strain evidence="2 3">KY5</strain>
    </source>
</reference>
<accession>A0A291Q2B9</accession>
<keyword evidence="3" id="KW-1185">Reference proteome</keyword>
<feature type="compositionally biased region" description="Polar residues" evidence="1">
    <location>
        <begin position="46"/>
        <end position="58"/>
    </location>
</feature>
<dbReference type="EMBL" id="CP022685">
    <property type="protein sequence ID" value="ATL25637.1"/>
    <property type="molecule type" value="Genomic_DNA"/>
</dbReference>
<feature type="region of interest" description="Disordered" evidence="1">
    <location>
        <begin position="1"/>
        <end position="83"/>
    </location>
</feature>
<dbReference type="Proteomes" id="UP000221011">
    <property type="component" value="Chromosome"/>
</dbReference>
<evidence type="ECO:0000313" key="2">
    <source>
        <dbReference type="EMBL" id="ATL25637.1"/>
    </source>
</evidence>
<organism evidence="2 3">
    <name type="scientific">Streptomyces formicae</name>
    <dbReference type="NCBI Taxonomy" id="1616117"/>
    <lineage>
        <taxon>Bacteria</taxon>
        <taxon>Bacillati</taxon>
        <taxon>Actinomycetota</taxon>
        <taxon>Actinomycetes</taxon>
        <taxon>Kitasatosporales</taxon>
        <taxon>Streptomycetaceae</taxon>
        <taxon>Streptomyces</taxon>
    </lineage>
</organism>
<evidence type="ECO:0000313" key="3">
    <source>
        <dbReference type="Proteomes" id="UP000221011"/>
    </source>
</evidence>
<dbReference type="AlphaFoldDB" id="A0A291Q2B9"/>
<sequence length="83" mass="8647">MPLTSPAPLPRSASACPGQDRPLAEPGRTRPVEVPPGISFKKVPAPTSQPHMPVSANSPARPAHRLPGPVDLDAYQLPAPVSD</sequence>
<name>A0A291Q2B9_9ACTN</name>
<proteinExistence type="predicted"/>
<gene>
    <name evidence="2" type="ORF">KY5_0619c</name>
</gene>
<protein>
    <submittedName>
        <fullName evidence="2">Uncharacterized protein</fullName>
    </submittedName>
</protein>
<dbReference type="KEGG" id="sfk:KY5_0619c"/>
<evidence type="ECO:0000256" key="1">
    <source>
        <dbReference type="SAM" id="MobiDB-lite"/>
    </source>
</evidence>